<dbReference type="PANTHER" id="PTHR46743:SF2">
    <property type="entry name" value="TEICHOIC ACIDS EXPORT ATP-BINDING PROTEIN TAGH"/>
    <property type="match status" value="1"/>
</dbReference>
<dbReference type="PROSITE" id="PS00211">
    <property type="entry name" value="ABC_TRANSPORTER_1"/>
    <property type="match status" value="1"/>
</dbReference>
<evidence type="ECO:0000256" key="2">
    <source>
        <dbReference type="ARBA" id="ARBA00022448"/>
    </source>
</evidence>
<feature type="domain" description="ABC transporter" evidence="5">
    <location>
        <begin position="31"/>
        <end position="250"/>
    </location>
</feature>
<dbReference type="InterPro" id="IPR027417">
    <property type="entry name" value="P-loop_NTPase"/>
</dbReference>
<keyword evidence="2" id="KW-0813">Transport</keyword>
<dbReference type="EMBL" id="JACEMT010000031">
    <property type="protein sequence ID" value="MBA4500998.1"/>
    <property type="molecule type" value="Genomic_DNA"/>
</dbReference>
<evidence type="ECO:0000259" key="5">
    <source>
        <dbReference type="PROSITE" id="PS50893"/>
    </source>
</evidence>
<dbReference type="AlphaFoldDB" id="A0A7W2ABF2"/>
<dbReference type="InterPro" id="IPR003593">
    <property type="entry name" value="AAA+_ATPase"/>
</dbReference>
<dbReference type="Proteomes" id="UP000538931">
    <property type="component" value="Unassembled WGS sequence"/>
</dbReference>
<dbReference type="InterPro" id="IPR050683">
    <property type="entry name" value="Bact_Polysacc_Export_ATP-bd"/>
</dbReference>
<proteinExistence type="inferred from homology"/>
<dbReference type="GO" id="GO:0140359">
    <property type="term" value="F:ABC-type transporter activity"/>
    <property type="evidence" value="ECO:0007669"/>
    <property type="project" value="InterPro"/>
</dbReference>
<name>A0A7W2ABF2_9GAMM</name>
<dbReference type="InterPro" id="IPR029439">
    <property type="entry name" value="Wzt_C"/>
</dbReference>
<dbReference type="Pfam" id="PF00005">
    <property type="entry name" value="ABC_tran"/>
    <property type="match status" value="1"/>
</dbReference>
<dbReference type="GO" id="GO:0016020">
    <property type="term" value="C:membrane"/>
    <property type="evidence" value="ECO:0007669"/>
    <property type="project" value="InterPro"/>
</dbReference>
<dbReference type="PANTHER" id="PTHR46743">
    <property type="entry name" value="TEICHOIC ACIDS EXPORT ATP-BINDING PROTEIN TAGH"/>
    <property type="match status" value="1"/>
</dbReference>
<dbReference type="GO" id="GO:0016887">
    <property type="term" value="F:ATP hydrolysis activity"/>
    <property type="evidence" value="ECO:0007669"/>
    <property type="project" value="InterPro"/>
</dbReference>
<organism evidence="6 7">
    <name type="scientific">Marinobacterium marinum</name>
    <dbReference type="NCBI Taxonomy" id="2756129"/>
    <lineage>
        <taxon>Bacteria</taxon>
        <taxon>Pseudomonadati</taxon>
        <taxon>Pseudomonadota</taxon>
        <taxon>Gammaproteobacteria</taxon>
        <taxon>Oceanospirillales</taxon>
        <taxon>Oceanospirillaceae</taxon>
        <taxon>Marinobacterium</taxon>
    </lineage>
</organism>
<dbReference type="RefSeq" id="WP_181736463.1">
    <property type="nucleotide sequence ID" value="NZ_JACEMT010000031.1"/>
</dbReference>
<evidence type="ECO:0000313" key="7">
    <source>
        <dbReference type="Proteomes" id="UP000538931"/>
    </source>
</evidence>
<evidence type="ECO:0000256" key="3">
    <source>
        <dbReference type="ARBA" id="ARBA00022741"/>
    </source>
</evidence>
<dbReference type="InterPro" id="IPR017871">
    <property type="entry name" value="ABC_transporter-like_CS"/>
</dbReference>
<dbReference type="Gene3D" id="2.70.50.60">
    <property type="entry name" value="abc- transporter (atp binding component) like domain"/>
    <property type="match status" value="1"/>
</dbReference>
<reference evidence="6 7" key="1">
    <citation type="submission" date="2020-07" db="EMBL/GenBank/DDBJ databases">
        <title>Bacterium isolated from marien macroalgae.</title>
        <authorList>
            <person name="Zhu K."/>
            <person name="Lu D."/>
            <person name="Du Z."/>
        </authorList>
    </citation>
    <scope>NUCLEOTIDE SEQUENCE [LARGE SCALE GENOMIC DNA]</scope>
    <source>
        <strain evidence="6 7">3-1745</strain>
    </source>
</reference>
<gene>
    <name evidence="6" type="ORF">H1S06_01270</name>
</gene>
<dbReference type="CDD" id="cd03220">
    <property type="entry name" value="ABC_KpsT_Wzt"/>
    <property type="match status" value="1"/>
</dbReference>
<dbReference type="SMART" id="SM00382">
    <property type="entry name" value="AAA"/>
    <property type="match status" value="1"/>
</dbReference>
<dbReference type="InterPro" id="IPR003439">
    <property type="entry name" value="ABC_transporter-like_ATP-bd"/>
</dbReference>
<evidence type="ECO:0000256" key="4">
    <source>
        <dbReference type="ARBA" id="ARBA00022840"/>
    </source>
</evidence>
<dbReference type="CDD" id="cd10147">
    <property type="entry name" value="Wzt_C-like"/>
    <property type="match status" value="1"/>
</dbReference>
<keyword evidence="4 6" id="KW-0067">ATP-binding</keyword>
<keyword evidence="7" id="KW-1185">Reference proteome</keyword>
<dbReference type="SUPFAM" id="SSF52540">
    <property type="entry name" value="P-loop containing nucleoside triphosphate hydrolases"/>
    <property type="match status" value="1"/>
</dbReference>
<protein>
    <submittedName>
        <fullName evidence="6">ABC transporter ATP-binding protein</fullName>
    </submittedName>
</protein>
<dbReference type="Pfam" id="PF14524">
    <property type="entry name" value="Wzt_C"/>
    <property type="match status" value="1"/>
</dbReference>
<keyword evidence="3" id="KW-0547">Nucleotide-binding</keyword>
<comment type="caution">
    <text evidence="6">The sequence shown here is derived from an EMBL/GenBank/DDBJ whole genome shotgun (WGS) entry which is preliminary data.</text>
</comment>
<dbReference type="Gene3D" id="3.40.50.300">
    <property type="entry name" value="P-loop containing nucleotide triphosphate hydrolases"/>
    <property type="match status" value="1"/>
</dbReference>
<dbReference type="InterPro" id="IPR015860">
    <property type="entry name" value="ABC_transpr_TagH-like"/>
</dbReference>
<comment type="similarity">
    <text evidence="1">Belongs to the ABC transporter superfamily.</text>
</comment>
<dbReference type="PROSITE" id="PS50893">
    <property type="entry name" value="ABC_TRANSPORTER_2"/>
    <property type="match status" value="1"/>
</dbReference>
<accession>A0A7W2ABF2</accession>
<evidence type="ECO:0000313" key="6">
    <source>
        <dbReference type="EMBL" id="MBA4500998.1"/>
    </source>
</evidence>
<evidence type="ECO:0000256" key="1">
    <source>
        <dbReference type="ARBA" id="ARBA00005417"/>
    </source>
</evidence>
<dbReference type="GO" id="GO:0005524">
    <property type="term" value="F:ATP binding"/>
    <property type="evidence" value="ECO:0007669"/>
    <property type="project" value="UniProtKB-KW"/>
</dbReference>
<sequence>MQNSNHVVLDVKDLGKVFSPSSNHFSGLLEQLLPNCFKKSDEGFVALDTISFEVRRGETVGIIGRNGSGKSTLLQIICGTITPTSGSIYKEGRIAALLELGAGFNPEYTGRENVKINASIYGLTKREIDSKMQSIIDFSEIGDFIDQPVKHYSSGMFVRLAFSVIVHVDADVLIIDEALAVGDILFSQKCIRFLKEFRQRGSILFVSHDSGAISQLCDRVLWIDSGIQKGLGDTATVLDQYLEFLYSTQQETQPVQLGPLDESKREMPALFNHEPWYDARKDVIETSNLSNHIEICKFEAQGQNFGDGAVSIFDAFIRDANGRKLIGVTGGSQVAICFSFFAHQDIESVIVGFLIKDRCGQVIIGDNNCIIHHENPPSVEKGKRYEARFGITLPYLAVSEYTISISVASGNQADHVQHCWNHNAIIFYVEKGPVAHGIFGVPLEFCSLELIEDESV</sequence>